<dbReference type="PROSITE" id="PS51257">
    <property type="entry name" value="PROKAR_LIPOPROTEIN"/>
    <property type="match status" value="1"/>
</dbReference>
<dbReference type="Gene3D" id="3.30.1450.10">
    <property type="match status" value="1"/>
</dbReference>
<dbReference type="Pfam" id="PF04355">
    <property type="entry name" value="BamE"/>
    <property type="match status" value="1"/>
</dbReference>
<evidence type="ECO:0000313" key="4">
    <source>
        <dbReference type="EMBL" id="AHY41851.1"/>
    </source>
</evidence>
<proteinExistence type="predicted"/>
<evidence type="ECO:0000259" key="3">
    <source>
        <dbReference type="Pfam" id="PF04355"/>
    </source>
</evidence>
<keyword evidence="1" id="KW-0732">Signal</keyword>
<dbReference type="InterPro" id="IPR037873">
    <property type="entry name" value="BamE-like"/>
</dbReference>
<dbReference type="GO" id="GO:0019867">
    <property type="term" value="C:outer membrane"/>
    <property type="evidence" value="ECO:0007669"/>
    <property type="project" value="InterPro"/>
</dbReference>
<dbReference type="EMBL" id="CP007509">
    <property type="protein sequence ID" value="AHY41851.1"/>
    <property type="molecule type" value="Genomic_DNA"/>
</dbReference>
<dbReference type="OrthoDB" id="7003922at2"/>
<name>A0A023WPB7_STUST</name>
<evidence type="ECO:0000256" key="1">
    <source>
        <dbReference type="ARBA" id="ARBA00022729"/>
    </source>
</evidence>
<feature type="domain" description="Outer membrane protein assembly factor BamE" evidence="3">
    <location>
        <begin position="30"/>
        <end position="96"/>
    </location>
</feature>
<dbReference type="AlphaFoldDB" id="A0A023WPB7"/>
<gene>
    <name evidence="4" type="ORF">UIB01_04925</name>
</gene>
<dbReference type="Proteomes" id="UP000025238">
    <property type="component" value="Chromosome"/>
</dbReference>
<accession>A0A023WPB7</accession>
<sequence length="113" mass="12489">MIKRAIYILAPAVLLAGCSGNVQNPVDRITFRDEPLVRDVETGMSQEQVLAIGGEPSKATARTVVPGICHDYILNRDGNQQPYYVSFDGSGRVDGQGFLTCNQLEENQRKLHR</sequence>
<dbReference type="KEGG" id="pstu:UIB01_04925"/>
<dbReference type="InterPro" id="IPR007450">
    <property type="entry name" value="BamE_dom"/>
</dbReference>
<keyword evidence="2" id="KW-0472">Membrane</keyword>
<reference evidence="4 5" key="1">
    <citation type="submission" date="2014-03" db="EMBL/GenBank/DDBJ databases">
        <title>Complete genome sequence of Pseudomonas stutzeri 19SMN4.</title>
        <authorList>
            <person name="Brunet-Galmes I."/>
            <person name="Nogales B."/>
            <person name="Busquets A."/>
            <person name="Pena A."/>
            <person name="Gomila M."/>
            <person name="Garcia-Valdes E."/>
            <person name="Lalucat J."/>
            <person name="Bennasar A."/>
            <person name="Bosch R."/>
        </authorList>
    </citation>
    <scope>NUCLEOTIDE SEQUENCE [LARGE SCALE GENOMIC DNA]</scope>
    <source>
        <strain evidence="4 5">19SMN4</strain>
    </source>
</reference>
<dbReference type="PATRIC" id="fig|316.97.peg.1003"/>
<dbReference type="NCBIfam" id="NF008423">
    <property type="entry name" value="PRK11251.1"/>
    <property type="match status" value="1"/>
</dbReference>
<evidence type="ECO:0000313" key="5">
    <source>
        <dbReference type="Proteomes" id="UP000025238"/>
    </source>
</evidence>
<protein>
    <submittedName>
        <fullName evidence="4">Transcriptional regulator</fullName>
    </submittedName>
</protein>
<organism evidence="4 5">
    <name type="scientific">Stutzerimonas stutzeri</name>
    <name type="common">Pseudomonas stutzeri</name>
    <dbReference type="NCBI Taxonomy" id="316"/>
    <lineage>
        <taxon>Bacteria</taxon>
        <taxon>Pseudomonadati</taxon>
        <taxon>Pseudomonadota</taxon>
        <taxon>Gammaproteobacteria</taxon>
        <taxon>Pseudomonadales</taxon>
        <taxon>Pseudomonadaceae</taxon>
        <taxon>Stutzerimonas</taxon>
    </lineage>
</organism>
<evidence type="ECO:0000256" key="2">
    <source>
        <dbReference type="ARBA" id="ARBA00023136"/>
    </source>
</evidence>